<dbReference type="CDD" id="cd14256">
    <property type="entry name" value="Dockerin_I"/>
    <property type="match status" value="1"/>
</dbReference>
<dbReference type="Proteomes" id="UP000051124">
    <property type="component" value="Unassembled WGS sequence"/>
</dbReference>
<dbReference type="AlphaFoldDB" id="A0A0S7WFI8"/>
<evidence type="ECO:0000256" key="1">
    <source>
        <dbReference type="SAM" id="SignalP"/>
    </source>
</evidence>
<comment type="caution">
    <text evidence="3">The sequence shown here is derived from an EMBL/GenBank/DDBJ whole genome shotgun (WGS) entry which is preliminary data.</text>
</comment>
<dbReference type="Pfam" id="PF00404">
    <property type="entry name" value="Dockerin_1"/>
    <property type="match status" value="1"/>
</dbReference>
<dbReference type="SUPFAM" id="SSF63446">
    <property type="entry name" value="Type I dockerin domain"/>
    <property type="match status" value="1"/>
</dbReference>
<reference evidence="3 4" key="1">
    <citation type="journal article" date="2015" name="Microbiome">
        <title>Genomic resolution of linkages in carbon, nitrogen, and sulfur cycling among widespread estuary sediment bacteria.</title>
        <authorList>
            <person name="Baker B.J."/>
            <person name="Lazar C.S."/>
            <person name="Teske A.P."/>
            <person name="Dick G.J."/>
        </authorList>
    </citation>
    <scope>NUCLEOTIDE SEQUENCE [LARGE SCALE GENOMIC DNA]</scope>
    <source>
        <strain evidence="3">DG_26</strain>
    </source>
</reference>
<accession>A0A0S7WFI8</accession>
<sequence length="839" mass="92549">MKWTTRTIALLFIASSLMSTNLFSQATKITRRVMTDDEFNRLKEKEGVFEEGKNYNIVIDGHGTGLRPPTEEQWEEMRRVACVADRIESPGNLVRASHDNSATRWFPPIGTQDGEGSCVTWACGYYTKTFQEAKEHDWDLSGCIWVGGYFGHPSSAYQDKIFSPDFIYHQVNGGGDWGSTYFDVLNLLERVGCCTWEKMPYDPTNSTLWPDEDAWREAPWYRSLTGYGYMWVYDETGLENLKQLLAGGNVAIISIDAGYYSTLSDEDLWTVHDYTATGTNHANAVVGFDDDFGPYTEEGDPSRRGAFKVANSWLVGGWENVPDGFYYISYECMKQRLGYVMFYENRLDYEPEMISVFHLTHDRRGECETTVGIGPPVSPDLAKPFDRYDFNGGDHPFPSNMMVMDITEFMPHMSGLADNFFLSIEDGGSATTGTIDFFSIERYDDYASGVPVETRVSPSPPLNTRNGSSVCAYTAPAIRSVGSMIDDSEGNNDGNPDPDERVALSVTLENLGLTAVDVSAELTTADPYLSIEQSIAGYGDLESGAEMTSLTAYLFSVAGDCPDPHVATLILDIAGAGGAYSTRDSLYVGIGDITGFFDDMEGGTAGWTHRAMTAGYLDQWHQSMQRAHSGTTSWKFGDQGEGNYADGADGGLISPPFLLAANSKFSFWHWMDAETETEQTAWDGAIVMLSVDNADWVQIAPVGGYPYTITPNPASPFDPGTPCLSGSHDWTLVRFDLSDYQGLAQVMFRFGSDSYVTEEGWYVDDLRVEECGDCNGDGRITIDDAVYLKNYCYHTPPGSPAPAGTGDVNQDGRMTIGDAAYLITYLYRGGPPPCQPPGR</sequence>
<dbReference type="Gene3D" id="2.60.120.260">
    <property type="entry name" value="Galactose-binding domain-like"/>
    <property type="match status" value="1"/>
</dbReference>
<dbReference type="GO" id="GO:0000272">
    <property type="term" value="P:polysaccharide catabolic process"/>
    <property type="evidence" value="ECO:0007669"/>
    <property type="project" value="InterPro"/>
</dbReference>
<dbReference type="EMBL" id="LIZT01000090">
    <property type="protein sequence ID" value="KPJ48863.1"/>
    <property type="molecule type" value="Genomic_DNA"/>
</dbReference>
<protein>
    <recommendedName>
        <fullName evidence="2">Dockerin domain-containing protein</fullName>
    </recommendedName>
</protein>
<feature type="signal peptide" evidence="1">
    <location>
        <begin position="1"/>
        <end position="24"/>
    </location>
</feature>
<feature type="chain" id="PRO_5006639408" description="Dockerin domain-containing protein" evidence="1">
    <location>
        <begin position="25"/>
        <end position="839"/>
    </location>
</feature>
<name>A0A0S7WFI8_UNCT6</name>
<dbReference type="Gene3D" id="3.90.70.10">
    <property type="entry name" value="Cysteine proteinases"/>
    <property type="match status" value="1"/>
</dbReference>
<dbReference type="Gene3D" id="1.10.1330.10">
    <property type="entry name" value="Dockerin domain"/>
    <property type="match status" value="1"/>
</dbReference>
<dbReference type="InterPro" id="IPR016134">
    <property type="entry name" value="Dockerin_dom"/>
</dbReference>
<dbReference type="GO" id="GO:0004553">
    <property type="term" value="F:hydrolase activity, hydrolyzing O-glycosyl compounds"/>
    <property type="evidence" value="ECO:0007669"/>
    <property type="project" value="InterPro"/>
</dbReference>
<dbReference type="InterPro" id="IPR036439">
    <property type="entry name" value="Dockerin_dom_sf"/>
</dbReference>
<dbReference type="PROSITE" id="PS51766">
    <property type="entry name" value="DOCKERIN"/>
    <property type="match status" value="1"/>
</dbReference>
<dbReference type="CDD" id="cd02619">
    <property type="entry name" value="Peptidase_C1"/>
    <property type="match status" value="1"/>
</dbReference>
<keyword evidence="1" id="KW-0732">Signal</keyword>
<dbReference type="InterPro" id="IPR038765">
    <property type="entry name" value="Papain-like_cys_pep_sf"/>
</dbReference>
<dbReference type="SUPFAM" id="SSF54001">
    <property type="entry name" value="Cysteine proteinases"/>
    <property type="match status" value="1"/>
</dbReference>
<gene>
    <name evidence="3" type="ORF">AMJ40_06745</name>
</gene>
<evidence type="ECO:0000259" key="2">
    <source>
        <dbReference type="PROSITE" id="PS51766"/>
    </source>
</evidence>
<proteinExistence type="predicted"/>
<feature type="domain" description="Dockerin" evidence="2">
    <location>
        <begin position="767"/>
        <end position="833"/>
    </location>
</feature>
<dbReference type="InterPro" id="IPR002105">
    <property type="entry name" value="Dockerin_1_rpt"/>
</dbReference>
<organism evidence="3 4">
    <name type="scientific">candidate division TA06 bacterium DG_26</name>
    <dbReference type="NCBI Taxonomy" id="1703771"/>
    <lineage>
        <taxon>Bacteria</taxon>
        <taxon>Bacteria division TA06</taxon>
    </lineage>
</organism>
<evidence type="ECO:0000313" key="4">
    <source>
        <dbReference type="Proteomes" id="UP000051124"/>
    </source>
</evidence>
<evidence type="ECO:0000313" key="3">
    <source>
        <dbReference type="EMBL" id="KPJ48863.1"/>
    </source>
</evidence>